<comment type="catalytic activity">
    <reaction evidence="6">
        <text>3-hydroxy-L-kynurenine + H2O = 3-hydroxyanthranilate + L-alanine + H(+)</text>
        <dbReference type="Rhea" id="RHEA:25143"/>
        <dbReference type="ChEBI" id="CHEBI:15377"/>
        <dbReference type="ChEBI" id="CHEBI:15378"/>
        <dbReference type="ChEBI" id="CHEBI:36559"/>
        <dbReference type="ChEBI" id="CHEBI:57972"/>
        <dbReference type="ChEBI" id="CHEBI:58125"/>
        <dbReference type="EC" id="3.7.1.3"/>
    </reaction>
</comment>
<comment type="function">
    <text evidence="4 6">Catalyzes the cleavage of L-kynurenine (L-Kyn) and L-3-hydroxykynurenine (L-3OHKyn) into anthranilic acid (AA) and 3-hydroxyanthranilic acid (3-OHAA), respectively.</text>
</comment>
<evidence type="ECO:0000256" key="5">
    <source>
        <dbReference type="NCBIfam" id="TIGR01814"/>
    </source>
</evidence>
<dbReference type="GO" id="GO:0030170">
    <property type="term" value="F:pyridoxal phosphate binding"/>
    <property type="evidence" value="ECO:0007669"/>
    <property type="project" value="UniProtKB-UniRule"/>
</dbReference>
<proteinExistence type="inferred from homology"/>
<comment type="caution">
    <text evidence="4">Lacks conserved residue(s) required for the propagation of feature annotation.</text>
</comment>
<dbReference type="GO" id="GO:0097053">
    <property type="term" value="P:L-kynurenine catabolic process"/>
    <property type="evidence" value="ECO:0007669"/>
    <property type="project" value="UniProtKB-UniRule"/>
</dbReference>
<feature type="binding site" evidence="4">
    <location>
        <position position="106"/>
    </location>
    <ligand>
        <name>pyridoxal 5'-phosphate</name>
        <dbReference type="ChEBI" id="CHEBI:597326"/>
    </ligand>
</feature>
<dbReference type="FunFam" id="3.40.640.10:FF:000031">
    <property type="entry name" value="Kynureninase"/>
    <property type="match status" value="1"/>
</dbReference>
<evidence type="ECO:0000256" key="1">
    <source>
        <dbReference type="ARBA" id="ARBA00022642"/>
    </source>
</evidence>
<gene>
    <name evidence="4 7" type="primary">kynU</name>
    <name evidence="7" type="ORF">SAE01_37640</name>
</gene>
<feature type="binding site" evidence="4">
    <location>
        <position position="105"/>
    </location>
    <ligand>
        <name>pyridoxal 5'-phosphate</name>
        <dbReference type="ChEBI" id="CHEBI:597326"/>
    </ligand>
</feature>
<dbReference type="InterPro" id="IPR010111">
    <property type="entry name" value="Kynureninase"/>
</dbReference>
<dbReference type="RefSeq" id="WP_147205378.1">
    <property type="nucleotide sequence ID" value="NZ_BJYT01000018.1"/>
</dbReference>
<comment type="pathway">
    <text evidence="4 6">Amino-acid degradation; L-kynurenine degradation; L-alanine and anthranilate from L-kynurenine: step 1/1.</text>
</comment>
<comment type="subunit">
    <text evidence="4 6">Homodimer.</text>
</comment>
<dbReference type="Proteomes" id="UP000321513">
    <property type="component" value="Unassembled WGS sequence"/>
</dbReference>
<evidence type="ECO:0000256" key="2">
    <source>
        <dbReference type="ARBA" id="ARBA00022801"/>
    </source>
</evidence>
<dbReference type="Pfam" id="PF22580">
    <property type="entry name" value="KYNU_C"/>
    <property type="match status" value="1"/>
</dbReference>
<dbReference type="NCBIfam" id="TIGR01814">
    <property type="entry name" value="kynureninase"/>
    <property type="match status" value="1"/>
</dbReference>
<evidence type="ECO:0000256" key="6">
    <source>
        <dbReference type="PIRNR" id="PIRNR038800"/>
    </source>
</evidence>
<evidence type="ECO:0000256" key="4">
    <source>
        <dbReference type="HAMAP-Rule" id="MF_01970"/>
    </source>
</evidence>
<comment type="catalytic activity">
    <reaction evidence="4 6">
        <text>L-kynurenine + H2O = anthranilate + L-alanine + H(+)</text>
        <dbReference type="Rhea" id="RHEA:16813"/>
        <dbReference type="ChEBI" id="CHEBI:15377"/>
        <dbReference type="ChEBI" id="CHEBI:15378"/>
        <dbReference type="ChEBI" id="CHEBI:16567"/>
        <dbReference type="ChEBI" id="CHEBI:57959"/>
        <dbReference type="ChEBI" id="CHEBI:57972"/>
        <dbReference type="EC" id="3.7.1.3"/>
    </reaction>
</comment>
<comment type="pathway">
    <text evidence="4 6">Cofactor biosynthesis; NAD(+) biosynthesis; quinolinate from L-kynurenine: step 2/3.</text>
</comment>
<dbReference type="UniPathway" id="UPA00253">
    <property type="reaction ID" value="UER00329"/>
</dbReference>
<sequence>MNFEASLQFAQQKDNEDKLGIYKQQFYFPQIDDRDTIYFCGNSLGLQSKKVQASVQQELDDWKNLGIAGFLNAKNPWMYYQEYFKKSLSKIVGCKEEEVTVMNSLTVNLHLLMLTFYRPTETRYKIIMEAGAFPSDQYAVETQVKHHGFNPEEAVIEIAPREGEKTLRHEDIISAIETNGASVAMVMLGGINYYSGQLFDIQSITEATQKVGAIAGFDLAHASGNVHLDLHNWNVDFAVWCSYKYLNGGPGAVGGLYVHERYATDPSTPRFAGWWGNDEQARFKMKKGFVAKPNASGWNISTAQILNMASLKASLDMFEEAGFENIKAKSKDLTAYLEFLLQQLQHLDFEIITPANAESRGAQLSLYFKEKGKEIHEKMIDSGIVVDYREPGVVRVAPAPLYCSYQDVYRFYEILKNFD</sequence>
<dbReference type="InterPro" id="IPR015422">
    <property type="entry name" value="PyrdxlP-dep_Trfase_small"/>
</dbReference>
<feature type="binding site" evidence="4">
    <location>
        <position position="218"/>
    </location>
    <ligand>
        <name>pyridoxal 5'-phosphate</name>
        <dbReference type="ChEBI" id="CHEBI:597326"/>
    </ligand>
</feature>
<evidence type="ECO:0000313" key="8">
    <source>
        <dbReference type="Proteomes" id="UP000321513"/>
    </source>
</evidence>
<evidence type="ECO:0000256" key="3">
    <source>
        <dbReference type="ARBA" id="ARBA00022898"/>
    </source>
</evidence>
<dbReference type="GO" id="GO:0009435">
    <property type="term" value="P:NAD+ biosynthetic process"/>
    <property type="evidence" value="ECO:0007669"/>
    <property type="project" value="UniProtKB-UniRule"/>
</dbReference>
<dbReference type="InterPro" id="IPR015421">
    <property type="entry name" value="PyrdxlP-dep_Trfase_major"/>
</dbReference>
<feature type="binding site" evidence="4">
    <location>
        <position position="274"/>
    </location>
    <ligand>
        <name>pyridoxal 5'-phosphate</name>
        <dbReference type="ChEBI" id="CHEBI:597326"/>
    </ligand>
</feature>
<feature type="binding site" evidence="4">
    <location>
        <begin position="133"/>
        <end position="136"/>
    </location>
    <ligand>
        <name>pyridoxal 5'-phosphate</name>
        <dbReference type="ChEBI" id="CHEBI:597326"/>
    </ligand>
</feature>
<name>A0A512BH21_9BACT</name>
<keyword evidence="8" id="KW-1185">Reference proteome</keyword>
<accession>A0A512BH21</accession>
<dbReference type="OrthoDB" id="9812626at2"/>
<organism evidence="7 8">
    <name type="scientific">Segetibacter aerophilus</name>
    <dbReference type="NCBI Taxonomy" id="670293"/>
    <lineage>
        <taxon>Bacteria</taxon>
        <taxon>Pseudomonadati</taxon>
        <taxon>Bacteroidota</taxon>
        <taxon>Chitinophagia</taxon>
        <taxon>Chitinophagales</taxon>
        <taxon>Chitinophagaceae</taxon>
        <taxon>Segetibacter</taxon>
    </lineage>
</organism>
<dbReference type="GO" id="GO:0019805">
    <property type="term" value="P:quinolinate biosynthetic process"/>
    <property type="evidence" value="ECO:0007669"/>
    <property type="project" value="UniProtKB-UniRule"/>
</dbReference>
<feature type="modified residue" description="N6-(pyridoxal phosphate)lysine" evidence="4">
    <location>
        <position position="244"/>
    </location>
</feature>
<comment type="similarity">
    <text evidence="4 6">Belongs to the kynureninase family.</text>
</comment>
<evidence type="ECO:0000313" key="7">
    <source>
        <dbReference type="EMBL" id="GEO11268.1"/>
    </source>
</evidence>
<dbReference type="EMBL" id="BJYT01000018">
    <property type="protein sequence ID" value="GEO11268.1"/>
    <property type="molecule type" value="Genomic_DNA"/>
</dbReference>
<feature type="binding site" evidence="4">
    <location>
        <position position="243"/>
    </location>
    <ligand>
        <name>pyridoxal 5'-phosphate</name>
        <dbReference type="ChEBI" id="CHEBI:597326"/>
    </ligand>
</feature>
<dbReference type="UniPathway" id="UPA00334">
    <property type="reaction ID" value="UER00455"/>
</dbReference>
<dbReference type="GO" id="GO:0030429">
    <property type="term" value="F:kynureninase activity"/>
    <property type="evidence" value="ECO:0007669"/>
    <property type="project" value="UniProtKB-UniRule"/>
</dbReference>
<dbReference type="GO" id="GO:0043420">
    <property type="term" value="P:anthranilate metabolic process"/>
    <property type="evidence" value="ECO:0007669"/>
    <property type="project" value="TreeGrafter"/>
</dbReference>
<dbReference type="EC" id="3.7.1.3" evidence="4 5"/>
<keyword evidence="3 4" id="KW-0663">Pyridoxal phosphate</keyword>
<dbReference type="PIRSF" id="PIRSF038800">
    <property type="entry name" value="KYNU"/>
    <property type="match status" value="1"/>
</dbReference>
<protein>
    <recommendedName>
        <fullName evidence="4 5">Kynureninase</fullName>
        <ecNumber evidence="4 5">3.7.1.3</ecNumber>
    </recommendedName>
    <alternativeName>
        <fullName evidence="4">L-kynurenine hydrolase</fullName>
    </alternativeName>
</protein>
<keyword evidence="2 4" id="KW-0378">Hydrolase</keyword>
<feature type="binding site" evidence="4">
    <location>
        <position position="302"/>
    </location>
    <ligand>
        <name>pyridoxal 5'-phosphate</name>
        <dbReference type="ChEBI" id="CHEBI:597326"/>
    </ligand>
</feature>
<dbReference type="PANTHER" id="PTHR14084">
    <property type="entry name" value="KYNURENINASE"/>
    <property type="match status" value="1"/>
</dbReference>
<dbReference type="SUPFAM" id="SSF53383">
    <property type="entry name" value="PLP-dependent transferases"/>
    <property type="match status" value="1"/>
</dbReference>
<dbReference type="Gene3D" id="3.90.1150.10">
    <property type="entry name" value="Aspartate Aminotransferase, domain 1"/>
    <property type="match status" value="1"/>
</dbReference>
<dbReference type="InterPro" id="IPR015424">
    <property type="entry name" value="PyrdxlP-dep_Trfase"/>
</dbReference>
<comment type="cofactor">
    <cofactor evidence="4 6">
        <name>pyridoxal 5'-phosphate</name>
        <dbReference type="ChEBI" id="CHEBI:597326"/>
    </cofactor>
</comment>
<dbReference type="GO" id="GO:0005737">
    <property type="term" value="C:cytoplasm"/>
    <property type="evidence" value="ECO:0007669"/>
    <property type="project" value="UniProtKB-UniRule"/>
</dbReference>
<dbReference type="Gene3D" id="3.40.640.10">
    <property type="entry name" value="Type I PLP-dependent aspartate aminotransferase-like (Major domain)"/>
    <property type="match status" value="1"/>
</dbReference>
<dbReference type="HAMAP" id="MF_01970">
    <property type="entry name" value="Kynureninase"/>
    <property type="match status" value="1"/>
</dbReference>
<keyword evidence="1 4" id="KW-0662">Pyridine nucleotide biosynthesis</keyword>
<feature type="binding site" evidence="4">
    <location>
        <position position="221"/>
    </location>
    <ligand>
        <name>pyridoxal 5'-phosphate</name>
        <dbReference type="ChEBI" id="CHEBI:597326"/>
    </ligand>
</feature>
<dbReference type="GO" id="GO:0019441">
    <property type="term" value="P:L-tryptophan catabolic process to kynurenine"/>
    <property type="evidence" value="ECO:0007669"/>
    <property type="project" value="TreeGrafter"/>
</dbReference>
<comment type="caution">
    <text evidence="7">The sequence shown here is derived from an EMBL/GenBank/DDBJ whole genome shotgun (WGS) entry which is preliminary data.</text>
</comment>
<dbReference type="AlphaFoldDB" id="A0A512BH21"/>
<dbReference type="PANTHER" id="PTHR14084:SF0">
    <property type="entry name" value="KYNURENINASE"/>
    <property type="match status" value="1"/>
</dbReference>
<reference evidence="7 8" key="1">
    <citation type="submission" date="2019-07" db="EMBL/GenBank/DDBJ databases">
        <title>Whole genome shotgun sequence of Segetibacter aerophilus NBRC 106135.</title>
        <authorList>
            <person name="Hosoyama A."/>
            <person name="Uohara A."/>
            <person name="Ohji S."/>
            <person name="Ichikawa N."/>
        </authorList>
    </citation>
    <scope>NUCLEOTIDE SEQUENCE [LARGE SCALE GENOMIC DNA]</scope>
    <source>
        <strain evidence="7 8">NBRC 106135</strain>
    </source>
</reference>